<dbReference type="SUPFAM" id="SSF54637">
    <property type="entry name" value="Thioesterase/thiol ester dehydrase-isomerase"/>
    <property type="match status" value="1"/>
</dbReference>
<dbReference type="InterPro" id="IPR050563">
    <property type="entry name" value="4-hydroxybenzoyl-CoA_TE"/>
</dbReference>
<evidence type="ECO:0000313" key="4">
    <source>
        <dbReference type="EMBL" id="CUV66228.1"/>
    </source>
</evidence>
<evidence type="ECO:0000256" key="2">
    <source>
        <dbReference type="ARBA" id="ARBA00022801"/>
    </source>
</evidence>
<comment type="similarity">
    <text evidence="1">Belongs to the 4-hydroxybenzoyl-CoA thioesterase family.</text>
</comment>
<dbReference type="GO" id="GO:0047617">
    <property type="term" value="F:fatty acyl-CoA hydrolase activity"/>
    <property type="evidence" value="ECO:0007669"/>
    <property type="project" value="TreeGrafter"/>
</dbReference>
<dbReference type="EMBL" id="FAXN01000069">
    <property type="protein sequence ID" value="CUV66228.1"/>
    <property type="molecule type" value="Genomic_DNA"/>
</dbReference>
<gene>
    <name evidence="4" type="ORF">BN3087_660058</name>
</gene>
<dbReference type="InterPro" id="IPR029069">
    <property type="entry name" value="HotDog_dom_sf"/>
</dbReference>
<dbReference type="AlphaFoldDB" id="A0A0S4XPI8"/>
<proteinExistence type="inferred from homology"/>
<protein>
    <submittedName>
        <fullName evidence="4">4-hydroxybenzoyl-CoA thioesterase domain protein</fullName>
    </submittedName>
</protein>
<keyword evidence="2" id="KW-0378">Hydrolase</keyword>
<name>A0A0S4XPI8_9BACT</name>
<dbReference type="GO" id="GO:0006633">
    <property type="term" value="P:fatty acid biosynthetic process"/>
    <property type="evidence" value="ECO:0007669"/>
    <property type="project" value="InterPro"/>
</dbReference>
<dbReference type="CDD" id="cd00586">
    <property type="entry name" value="4HBT"/>
    <property type="match status" value="1"/>
</dbReference>
<dbReference type="Pfam" id="PF01643">
    <property type="entry name" value="Acyl-ACP_TE"/>
    <property type="match status" value="1"/>
</dbReference>
<accession>A0A0S4XPI8</accession>
<reference evidence="4" key="1">
    <citation type="submission" date="2015-11" db="EMBL/GenBank/DDBJ databases">
        <authorList>
            <person name="Zhang Y."/>
            <person name="Guo Z."/>
        </authorList>
    </citation>
    <scope>NUCLEOTIDE SEQUENCE</scope>
    <source>
        <strain evidence="4">BN30871</strain>
    </source>
</reference>
<dbReference type="PANTHER" id="PTHR31793">
    <property type="entry name" value="4-HYDROXYBENZOYL-COA THIOESTERASE FAMILY MEMBER"/>
    <property type="match status" value="1"/>
</dbReference>
<dbReference type="PANTHER" id="PTHR31793:SF27">
    <property type="entry name" value="NOVEL THIOESTERASE SUPERFAMILY DOMAIN AND SAPOSIN A-TYPE DOMAIN CONTAINING PROTEIN (0610012H03RIK)"/>
    <property type="match status" value="1"/>
</dbReference>
<organism evidence="4">
    <name type="scientific">Sulfurovum sp. enrichment culture clone C5</name>
    <dbReference type="NCBI Taxonomy" id="497650"/>
    <lineage>
        <taxon>Bacteria</taxon>
        <taxon>Pseudomonadati</taxon>
        <taxon>Campylobacterota</taxon>
        <taxon>Epsilonproteobacteria</taxon>
        <taxon>Campylobacterales</taxon>
        <taxon>Sulfurovaceae</taxon>
        <taxon>Sulfurovum</taxon>
        <taxon>environmental samples</taxon>
    </lineage>
</organism>
<dbReference type="Gene3D" id="3.10.129.10">
    <property type="entry name" value="Hotdog Thioesterase"/>
    <property type="match status" value="1"/>
</dbReference>
<dbReference type="InterPro" id="IPR002864">
    <property type="entry name" value="Acyl-ACP_thioesterase_NHD"/>
</dbReference>
<evidence type="ECO:0000259" key="3">
    <source>
        <dbReference type="Pfam" id="PF01643"/>
    </source>
</evidence>
<feature type="domain" description="Acyl-ACP thioesterase N-terminal hotdog" evidence="3">
    <location>
        <begin position="3"/>
        <end position="131"/>
    </location>
</feature>
<sequence length="139" mass="16244">MATFTKKIIVQKDDIDVNGHVSNVRYLEWFMSSAVEHSDFLGVGVETLGQVNRTWVAKEHHISYKQSAFEGDELILKTWVDSVKTAQSIRKYELYNSKNDKIVCEGWTNWVFVETQTYRPCKIPNELIEKYLVEKENHT</sequence>
<evidence type="ECO:0000256" key="1">
    <source>
        <dbReference type="ARBA" id="ARBA00005953"/>
    </source>
</evidence>